<keyword evidence="1 2" id="KW-0694">RNA-binding</keyword>
<feature type="compositionally biased region" description="Acidic residues" evidence="3">
    <location>
        <begin position="33"/>
        <end position="48"/>
    </location>
</feature>
<feature type="region of interest" description="Disordered" evidence="3">
    <location>
        <begin position="461"/>
        <end position="499"/>
    </location>
</feature>
<dbReference type="SUPFAM" id="SSF54928">
    <property type="entry name" value="RNA-binding domain, RBD"/>
    <property type="match status" value="2"/>
</dbReference>
<evidence type="ECO:0000256" key="1">
    <source>
        <dbReference type="ARBA" id="ARBA00022884"/>
    </source>
</evidence>
<dbReference type="AlphaFoldDB" id="A0A7S1GHX2"/>
<accession>A0A7S1GHX2</accession>
<evidence type="ECO:0000256" key="3">
    <source>
        <dbReference type="SAM" id="MobiDB-lite"/>
    </source>
</evidence>
<feature type="domain" description="RRM" evidence="4">
    <location>
        <begin position="102"/>
        <end position="180"/>
    </location>
</feature>
<dbReference type="GO" id="GO:0003729">
    <property type="term" value="F:mRNA binding"/>
    <property type="evidence" value="ECO:0007669"/>
    <property type="project" value="InterPro"/>
</dbReference>
<dbReference type="PANTHER" id="PTHR47640">
    <property type="entry name" value="TRNA SELENOCYSTEINE 1-ASSOCIATED PROTEIN 1-RELATED-RELATED"/>
    <property type="match status" value="1"/>
</dbReference>
<evidence type="ECO:0000313" key="5">
    <source>
        <dbReference type="EMBL" id="CAD8928142.1"/>
    </source>
</evidence>
<dbReference type="PANTHER" id="PTHR47640:SF5">
    <property type="entry name" value="RRM DOMAIN-CONTAINING PROTEIN"/>
    <property type="match status" value="1"/>
</dbReference>
<dbReference type="InterPro" id="IPR050825">
    <property type="entry name" value="RBM42_RBP45_47-like"/>
</dbReference>
<protein>
    <recommendedName>
        <fullName evidence="4">RRM domain-containing protein</fullName>
    </recommendedName>
</protein>
<sequence>MTGTEEKDAVVAGGSNSEKIEKGSLKEQGVQSEQDDTASDQQDTDVDESLQNNKFSKGALVVEEEQLSEKNNSIADQVEKDEEQETNSFKEHRGKQQIHNQSTLYLGNLHPFVNDMVLQGVFAGMEGIHELKVIKDRATGMSAGYGFARFVSRSYAEEALNKVVGISLFGQQMKVNWALQREKEEELGSHHHIFVGDLSPEVTDSILMESFSSCSGCSDARVMWDHSTGRSRGYGFVSFSTKDEAKYAIETMDGAQIGSRCIRCGWAQHKTESSVPANPNALDHLDPTNTNVYVGNIPGNVPEPELRNHFGKFGTIMEMKLHRKGNFGFVRYKTHEEAVDAIVGLNSQVLSGRKLKCSWGRHPKVPPSGVKAQLLMAAVASGQGLPPQNPQGLGMPPMLTPQRPIGVPMNQPTTMFGNPGMEGDMEHPLIQGMSGMNLYRNPGSVPPLPQRPPNIAPPSMQLDPSQMYGMPPRAFPDSAGYGMPSPNQYGGLGNPYFEN</sequence>
<dbReference type="Pfam" id="PF00076">
    <property type="entry name" value="RRM_1"/>
    <property type="match status" value="3"/>
</dbReference>
<dbReference type="EMBL" id="HBFV01000723">
    <property type="protein sequence ID" value="CAD8928142.1"/>
    <property type="molecule type" value="Transcribed_RNA"/>
</dbReference>
<dbReference type="Gene3D" id="3.30.70.330">
    <property type="match status" value="3"/>
</dbReference>
<evidence type="ECO:0000256" key="2">
    <source>
        <dbReference type="PROSITE-ProRule" id="PRU00176"/>
    </source>
</evidence>
<dbReference type="PROSITE" id="PS50102">
    <property type="entry name" value="RRM"/>
    <property type="match status" value="3"/>
</dbReference>
<reference evidence="5" key="1">
    <citation type="submission" date="2021-01" db="EMBL/GenBank/DDBJ databases">
        <authorList>
            <person name="Corre E."/>
            <person name="Pelletier E."/>
            <person name="Niang G."/>
            <person name="Scheremetjew M."/>
            <person name="Finn R."/>
            <person name="Kale V."/>
            <person name="Holt S."/>
            <person name="Cochrane G."/>
            <person name="Meng A."/>
            <person name="Brown T."/>
            <person name="Cohen L."/>
        </authorList>
    </citation>
    <scope>NUCLEOTIDE SEQUENCE</scope>
    <source>
        <strain evidence="5">CCMP2329</strain>
    </source>
</reference>
<gene>
    <name evidence="5" type="ORF">POKL1161_LOCUS495</name>
</gene>
<organism evidence="5">
    <name type="scientific">Picochlorum oklahomense</name>
    <dbReference type="NCBI Taxonomy" id="249345"/>
    <lineage>
        <taxon>Eukaryota</taxon>
        <taxon>Viridiplantae</taxon>
        <taxon>Chlorophyta</taxon>
        <taxon>core chlorophytes</taxon>
        <taxon>Trebouxiophyceae</taxon>
        <taxon>Trebouxiophyceae incertae sedis</taxon>
        <taxon>Picochlorum</taxon>
    </lineage>
</organism>
<name>A0A7S1GHX2_9CHLO</name>
<dbReference type="InterPro" id="IPR000504">
    <property type="entry name" value="RRM_dom"/>
</dbReference>
<dbReference type="GO" id="GO:0005829">
    <property type="term" value="C:cytosol"/>
    <property type="evidence" value="ECO:0007669"/>
    <property type="project" value="TreeGrafter"/>
</dbReference>
<feature type="region of interest" description="Disordered" evidence="3">
    <location>
        <begin position="1"/>
        <end position="97"/>
    </location>
</feature>
<proteinExistence type="predicted"/>
<evidence type="ECO:0000259" key="4">
    <source>
        <dbReference type="PROSITE" id="PS50102"/>
    </source>
</evidence>
<dbReference type="SMART" id="SM00360">
    <property type="entry name" value="RRM"/>
    <property type="match status" value="3"/>
</dbReference>
<dbReference type="InterPro" id="IPR035979">
    <property type="entry name" value="RBD_domain_sf"/>
</dbReference>
<feature type="domain" description="RRM" evidence="4">
    <location>
        <begin position="290"/>
        <end position="362"/>
    </location>
</feature>
<dbReference type="InterPro" id="IPR012677">
    <property type="entry name" value="Nucleotide-bd_a/b_plait_sf"/>
</dbReference>
<feature type="domain" description="RRM" evidence="4">
    <location>
        <begin position="191"/>
        <end position="269"/>
    </location>
</feature>